<feature type="compositionally biased region" description="Basic and acidic residues" evidence="1">
    <location>
        <begin position="125"/>
        <end position="148"/>
    </location>
</feature>
<dbReference type="GeneID" id="30005265"/>
<comment type="caution">
    <text evidence="2">The sequence shown here is derived from an EMBL/GenBank/DDBJ whole genome shotgun (WGS) entry which is preliminary data.</text>
</comment>
<proteinExistence type="predicted"/>
<feature type="region of interest" description="Disordered" evidence="1">
    <location>
        <begin position="21"/>
        <end position="207"/>
    </location>
</feature>
<keyword evidence="3" id="KW-1185">Reference proteome</keyword>
<accession>A0A179A116</accession>
<feature type="compositionally biased region" description="Basic and acidic residues" evidence="1">
    <location>
        <begin position="64"/>
        <end position="75"/>
    </location>
</feature>
<feature type="compositionally biased region" description="Basic and acidic residues" evidence="1">
    <location>
        <begin position="188"/>
        <end position="201"/>
    </location>
</feature>
<dbReference type="RefSeq" id="XP_018698490.1">
    <property type="nucleotide sequence ID" value="XM_018832611.1"/>
</dbReference>
<feature type="compositionally biased region" description="Polar residues" evidence="1">
    <location>
        <begin position="84"/>
        <end position="104"/>
    </location>
</feature>
<evidence type="ECO:0000313" key="2">
    <source>
        <dbReference type="EMBL" id="OAP65123.1"/>
    </source>
</evidence>
<evidence type="ECO:0000313" key="3">
    <source>
        <dbReference type="Proteomes" id="UP000078343"/>
    </source>
</evidence>
<reference evidence="2 3" key="1">
    <citation type="submission" date="2016-04" db="EMBL/GenBank/DDBJ databases">
        <title>Draft genome of Fonsecaea erecta CBS 125763.</title>
        <authorList>
            <person name="Weiss V.A."/>
            <person name="Vicente V.A."/>
            <person name="Raittz R.T."/>
            <person name="Moreno L.F."/>
            <person name="De Souza E.M."/>
            <person name="Pedrosa F.O."/>
            <person name="Steffens M.B."/>
            <person name="Faoro H."/>
            <person name="Tadra-Sfeir M.Z."/>
            <person name="Najafzadeh M.J."/>
            <person name="Felipe M.S."/>
            <person name="Teixeira M."/>
            <person name="Sun J."/>
            <person name="Xi L."/>
            <person name="Gomes R."/>
            <person name="De Azevedo C.M."/>
            <person name="Salgado C.G."/>
            <person name="Da Silva M.B."/>
            <person name="Nascimento M.F."/>
            <person name="Queiroz-Telles F."/>
            <person name="Attili D.S."/>
            <person name="Gorbushina A."/>
        </authorList>
    </citation>
    <scope>NUCLEOTIDE SEQUENCE [LARGE SCALE GENOMIC DNA]</scope>
    <source>
        <strain evidence="2 3">CBS 125763</strain>
    </source>
</reference>
<name>A0A179A116_9EURO</name>
<dbReference type="EMBL" id="LVYI01000001">
    <property type="protein sequence ID" value="OAP65123.1"/>
    <property type="molecule type" value="Genomic_DNA"/>
</dbReference>
<gene>
    <name evidence="2" type="ORF">AYL99_01095</name>
</gene>
<feature type="compositionally biased region" description="Polar residues" evidence="1">
    <location>
        <begin position="167"/>
        <end position="179"/>
    </location>
</feature>
<organism evidence="2 3">
    <name type="scientific">Fonsecaea erecta</name>
    <dbReference type="NCBI Taxonomy" id="1367422"/>
    <lineage>
        <taxon>Eukaryota</taxon>
        <taxon>Fungi</taxon>
        <taxon>Dikarya</taxon>
        <taxon>Ascomycota</taxon>
        <taxon>Pezizomycotina</taxon>
        <taxon>Eurotiomycetes</taxon>
        <taxon>Chaetothyriomycetidae</taxon>
        <taxon>Chaetothyriales</taxon>
        <taxon>Herpotrichiellaceae</taxon>
        <taxon>Fonsecaea</taxon>
    </lineage>
</organism>
<dbReference type="Proteomes" id="UP000078343">
    <property type="component" value="Unassembled WGS sequence"/>
</dbReference>
<dbReference type="AlphaFoldDB" id="A0A179A116"/>
<dbReference type="OrthoDB" id="4150311at2759"/>
<protein>
    <submittedName>
        <fullName evidence="2">Uncharacterized protein</fullName>
    </submittedName>
</protein>
<evidence type="ECO:0000256" key="1">
    <source>
        <dbReference type="SAM" id="MobiDB-lite"/>
    </source>
</evidence>
<sequence>MSYSFPGTTYEGTEKYGFYGLKADMGQTASRPKKQPEASPQPPQEEEEEGWGLFNHGQAIPAPERTDSQRAHEENLPPSEFVPDNTTDASGEDQIQQPFGSQVEGTDHENENQIDPIASYASGLAHDEQDKKSDGLEHEPDRPDEASVHGEASNSPPDDSSEETRNENSQTSEPHNMASQEVGDPEADQTKEDHKMSKSPDRQVAGHFANSTPYTWFDMVIDLDDPKPLGPAGYFPGPITLPDLPPLGPRTSIRVF</sequence>